<name>A0A0B1T0X4_OESDE</name>
<evidence type="ECO:0000256" key="1">
    <source>
        <dbReference type="SAM" id="MobiDB-lite"/>
    </source>
</evidence>
<keyword evidence="2" id="KW-0732">Signal</keyword>
<organism evidence="3 4">
    <name type="scientific">Oesophagostomum dentatum</name>
    <name type="common">Nodular worm</name>
    <dbReference type="NCBI Taxonomy" id="61180"/>
    <lineage>
        <taxon>Eukaryota</taxon>
        <taxon>Metazoa</taxon>
        <taxon>Ecdysozoa</taxon>
        <taxon>Nematoda</taxon>
        <taxon>Chromadorea</taxon>
        <taxon>Rhabditida</taxon>
        <taxon>Rhabditina</taxon>
        <taxon>Rhabditomorpha</taxon>
        <taxon>Strongyloidea</taxon>
        <taxon>Strongylidae</taxon>
        <taxon>Oesophagostomum</taxon>
    </lineage>
</organism>
<evidence type="ECO:0000313" key="4">
    <source>
        <dbReference type="Proteomes" id="UP000053660"/>
    </source>
</evidence>
<keyword evidence="4" id="KW-1185">Reference proteome</keyword>
<feature type="region of interest" description="Disordered" evidence="1">
    <location>
        <begin position="118"/>
        <end position="139"/>
    </location>
</feature>
<dbReference type="AlphaFoldDB" id="A0A0B1T0X4"/>
<evidence type="ECO:0000256" key="2">
    <source>
        <dbReference type="SAM" id="SignalP"/>
    </source>
</evidence>
<dbReference type="Proteomes" id="UP000053660">
    <property type="component" value="Unassembled WGS sequence"/>
</dbReference>
<protein>
    <submittedName>
        <fullName evidence="3">Uncharacterized protein</fullName>
    </submittedName>
</protein>
<evidence type="ECO:0000313" key="3">
    <source>
        <dbReference type="EMBL" id="KHJ90894.1"/>
    </source>
</evidence>
<sequence length="164" mass="16627">MTRPQLAILFLLMLYAEAFMEGYGMPGAYGGGGMSGGMPDMSGGMGGGGMPSGMSGAGIPGMMSGGMGGGMPGMDPISNILKMIPGVNVNVGVNAHDKKESHTNVIHHHENHGDPYGPGMSPMHGHHNDGGGYGGAPSYPSQYGSGLGFPQMPSNGHGYMQGFP</sequence>
<reference evidence="3 4" key="1">
    <citation type="submission" date="2014-03" db="EMBL/GenBank/DDBJ databases">
        <title>Draft genome of the hookworm Oesophagostomum dentatum.</title>
        <authorList>
            <person name="Mitreva M."/>
        </authorList>
    </citation>
    <scope>NUCLEOTIDE SEQUENCE [LARGE SCALE GENOMIC DNA]</scope>
    <source>
        <strain evidence="3 4">OD-Hann</strain>
    </source>
</reference>
<dbReference type="EMBL" id="KN552553">
    <property type="protein sequence ID" value="KHJ90894.1"/>
    <property type="molecule type" value="Genomic_DNA"/>
</dbReference>
<gene>
    <name evidence="3" type="ORF">OESDEN_09250</name>
</gene>
<feature type="chain" id="PRO_5002065358" evidence="2">
    <location>
        <begin position="19"/>
        <end position="164"/>
    </location>
</feature>
<feature type="signal peptide" evidence="2">
    <location>
        <begin position="1"/>
        <end position="18"/>
    </location>
</feature>
<accession>A0A0B1T0X4</accession>
<proteinExistence type="predicted"/>